<keyword evidence="3" id="KW-0808">Transferase</keyword>
<comment type="similarity">
    <text evidence="1">Belongs to the methyltransferase superfamily.</text>
</comment>
<dbReference type="CDD" id="cd02440">
    <property type="entry name" value="AdoMet_MTases"/>
    <property type="match status" value="1"/>
</dbReference>
<dbReference type="GO" id="GO:0008168">
    <property type="term" value="F:methyltransferase activity"/>
    <property type="evidence" value="ECO:0007669"/>
    <property type="project" value="UniProtKB-KW"/>
</dbReference>
<evidence type="ECO:0000313" key="5">
    <source>
        <dbReference type="EnsemblPlants" id="OMERI03G01940.7"/>
    </source>
</evidence>
<sequence length="349" mass="38053">MATMPLTFSPPRLLHRHRRREAKPQRRSATRVSLLPRRGAASARRRLYCAPGGGGGEVSAPPAAEQQEQAAKEEEEEEEEYTLLAITGSDFNEVIMIIDSPATRYLLLDTNPVVPRGPVALLGLGAGTAAHLMLKFYPWLQLVGWEIDPKIIELSRDYFGLSDLEKATESGGSLSVRIGDALSPSATIEGGFAGIVVDLFADGKIIPQLQEVETWLEIAKKLMPDGRIMVNCGGADAAVSLADDMGLSSWVQNPTIKALCAAFPGQLNWKRLSEKESVNYVALTGPLPDLDEWSTSVPSEMSSKVKQWAYASDATLKRSRNRSARCMDGTSPLMRALKKATMLYCCLCD</sequence>
<feature type="region of interest" description="Disordered" evidence="4">
    <location>
        <begin position="1"/>
        <end position="78"/>
    </location>
</feature>
<accession>A0A0E0CUH9</accession>
<evidence type="ECO:0008006" key="7">
    <source>
        <dbReference type="Google" id="ProtNLM"/>
    </source>
</evidence>
<protein>
    <recommendedName>
        <fullName evidence="7">PABS domain-containing protein</fullName>
    </recommendedName>
</protein>
<dbReference type="GO" id="GO:0032259">
    <property type="term" value="P:methylation"/>
    <property type="evidence" value="ECO:0007669"/>
    <property type="project" value="UniProtKB-KW"/>
</dbReference>
<reference evidence="5" key="1">
    <citation type="submission" date="2015-04" db="UniProtKB">
        <authorList>
            <consortium name="EnsemblPlants"/>
        </authorList>
    </citation>
    <scope>IDENTIFICATION</scope>
</reference>
<keyword evidence="2" id="KW-0489">Methyltransferase</keyword>
<dbReference type="PANTHER" id="PTHR12176">
    <property type="entry name" value="SAM-DEPENDENT METHYLTRANSFERASE SUPERFAMILY PROTEIN"/>
    <property type="match status" value="1"/>
</dbReference>
<reference evidence="5" key="2">
    <citation type="submission" date="2018-05" db="EMBL/GenBank/DDBJ databases">
        <title>OmerRS3 (Oryza meridionalis Reference Sequence Version 3).</title>
        <authorList>
            <person name="Zhang J."/>
            <person name="Kudrna D."/>
            <person name="Lee S."/>
            <person name="Talag J."/>
            <person name="Welchert J."/>
            <person name="Wing R.A."/>
        </authorList>
    </citation>
    <scope>NUCLEOTIDE SEQUENCE [LARGE SCALE GENOMIC DNA]</scope>
    <source>
        <strain evidence="5">cv. OR44</strain>
    </source>
</reference>
<dbReference type="EnsemblPlants" id="OMERI03G01940.7">
    <property type="protein sequence ID" value="OMERI03G01940.7"/>
    <property type="gene ID" value="OMERI03G01940"/>
</dbReference>
<evidence type="ECO:0000256" key="2">
    <source>
        <dbReference type="ARBA" id="ARBA00022603"/>
    </source>
</evidence>
<name>A0A0E0CUH9_9ORYZ</name>
<evidence type="ECO:0000313" key="6">
    <source>
        <dbReference type="Proteomes" id="UP000008021"/>
    </source>
</evidence>
<dbReference type="Gramene" id="OMERI03G01940.7">
    <property type="protein sequence ID" value="OMERI03G01940.7"/>
    <property type="gene ID" value="OMERI03G01940"/>
</dbReference>
<evidence type="ECO:0000256" key="4">
    <source>
        <dbReference type="SAM" id="MobiDB-lite"/>
    </source>
</evidence>
<dbReference type="Gene3D" id="3.40.50.150">
    <property type="entry name" value="Vaccinia Virus protein VP39"/>
    <property type="match status" value="1"/>
</dbReference>
<keyword evidence="6" id="KW-1185">Reference proteome</keyword>
<evidence type="ECO:0000256" key="3">
    <source>
        <dbReference type="ARBA" id="ARBA00022679"/>
    </source>
</evidence>
<evidence type="ECO:0000256" key="1">
    <source>
        <dbReference type="ARBA" id="ARBA00008361"/>
    </source>
</evidence>
<dbReference type="InterPro" id="IPR051419">
    <property type="entry name" value="Lys/N-term_MeTrsfase_sf"/>
</dbReference>
<dbReference type="InterPro" id="IPR029063">
    <property type="entry name" value="SAM-dependent_MTases_sf"/>
</dbReference>
<feature type="compositionally biased region" description="Basic residues" evidence="4">
    <location>
        <begin position="13"/>
        <end position="29"/>
    </location>
</feature>
<dbReference type="PANTHER" id="PTHR12176:SF76">
    <property type="entry name" value="S-ADENOSYL-L-METHIONINE-DEPENDENT METHYLTRANSFERASES SUPERFAMILY PROTEIN"/>
    <property type="match status" value="1"/>
</dbReference>
<proteinExistence type="inferred from homology"/>
<dbReference type="Proteomes" id="UP000008021">
    <property type="component" value="Chromosome 3"/>
</dbReference>
<dbReference type="FunFam" id="3.40.50.150:FF:000236">
    <property type="entry name" value="S-adenosyl-L-methionine-dependent methyltransferases superfamily protein"/>
    <property type="match status" value="1"/>
</dbReference>
<organism evidence="5">
    <name type="scientific">Oryza meridionalis</name>
    <dbReference type="NCBI Taxonomy" id="40149"/>
    <lineage>
        <taxon>Eukaryota</taxon>
        <taxon>Viridiplantae</taxon>
        <taxon>Streptophyta</taxon>
        <taxon>Embryophyta</taxon>
        <taxon>Tracheophyta</taxon>
        <taxon>Spermatophyta</taxon>
        <taxon>Magnoliopsida</taxon>
        <taxon>Liliopsida</taxon>
        <taxon>Poales</taxon>
        <taxon>Poaceae</taxon>
        <taxon>BOP clade</taxon>
        <taxon>Oryzoideae</taxon>
        <taxon>Oryzeae</taxon>
        <taxon>Oryzinae</taxon>
        <taxon>Oryza</taxon>
    </lineage>
</organism>
<dbReference type="SUPFAM" id="SSF53335">
    <property type="entry name" value="S-adenosyl-L-methionine-dependent methyltransferases"/>
    <property type="match status" value="1"/>
</dbReference>
<dbReference type="AlphaFoldDB" id="A0A0E0CUH9"/>